<accession>A0ABT7A6B2</accession>
<dbReference type="InterPro" id="IPR006094">
    <property type="entry name" value="Oxid_FAD_bind_N"/>
</dbReference>
<keyword evidence="3" id="KW-0285">Flavoprotein</keyword>
<dbReference type="InterPro" id="IPR036318">
    <property type="entry name" value="FAD-bd_PCMH-like_sf"/>
</dbReference>
<sequence length="544" mass="59199">MNRRVEWNGLDAVRPSDAGYEGLAARGFARFRGRPDEVWAVHSAAHVEHALRSAVNAGRRIAVRSGGHCFEGFVADPEVGVVIDMSAMTEVCFDPARRAFAVEPGARLGDVYQCLLDGWGVTLPAGAHPEVGAGGHILGGGFGKLSGLHGLAVDHVHAVEVVVVDAGGAVRTVVATRDADDPHHDLWWAHTGAGGGNLGVVTRYWLRSPGADGEEPSRALPRPPGTVLTFSADWPWSELDRAAFTRLTLNYGAWCERHSRPGDPAAALFSELNLRSAARPAVELAGQVAVEEGGEELMHRHIAAVGDRVGSRFELRCERVPWLVAALDNDGPDPLDRRIKAKSATARTRLTERQAHIAYEYLSRAGEAVPYGLLAMHTYGGRARAVPHDATAVVHRDATMQLLYATAWDDPADDAAQLRWIRRFYRDMYAHTGGVPVPGPANSGCYINYPDADVADPRLNTSKVHWSRLYYGDNYPRLQRVKAAWDPQNIFRHALSIRPAAGFYQGRTAVRNRDLTVLLAAPRGRGTPVTARCPAGTRRPKEKP</sequence>
<evidence type="ECO:0000313" key="8">
    <source>
        <dbReference type="Proteomes" id="UP001214441"/>
    </source>
</evidence>
<dbReference type="Proteomes" id="UP001214441">
    <property type="component" value="Unassembled WGS sequence"/>
</dbReference>
<proteinExistence type="inferred from homology"/>
<evidence type="ECO:0000313" key="7">
    <source>
        <dbReference type="EMBL" id="MDJ1136878.1"/>
    </source>
</evidence>
<evidence type="ECO:0000256" key="2">
    <source>
        <dbReference type="ARBA" id="ARBA00005466"/>
    </source>
</evidence>
<dbReference type="PANTHER" id="PTHR42973:SF39">
    <property type="entry name" value="FAD-BINDING PCMH-TYPE DOMAIN-CONTAINING PROTEIN"/>
    <property type="match status" value="1"/>
</dbReference>
<feature type="domain" description="FAD-binding PCMH-type" evidence="6">
    <location>
        <begin position="31"/>
        <end position="211"/>
    </location>
</feature>
<name>A0ABT7A6B2_9ACTN</name>
<gene>
    <name evidence="7" type="ORF">NMN56_034050</name>
</gene>
<evidence type="ECO:0000256" key="1">
    <source>
        <dbReference type="ARBA" id="ARBA00001974"/>
    </source>
</evidence>
<comment type="cofactor">
    <cofactor evidence="1">
        <name>FAD</name>
        <dbReference type="ChEBI" id="CHEBI:57692"/>
    </cofactor>
</comment>
<comment type="caution">
    <text evidence="7">The sequence shown here is derived from an EMBL/GenBank/DDBJ whole genome shotgun (WGS) entry which is preliminary data.</text>
</comment>
<dbReference type="InterPro" id="IPR016166">
    <property type="entry name" value="FAD-bd_PCMH"/>
</dbReference>
<reference evidence="7 8" key="1">
    <citation type="submission" date="2023-05" db="EMBL/GenBank/DDBJ databases">
        <title>Streptantibioticus silvisoli sp. nov., acidotolerant actinomycetes 1 from pine litter.</title>
        <authorList>
            <person name="Swiecimska M."/>
            <person name="Golinska P."/>
            <person name="Sangal V."/>
            <person name="Wachnowicz B."/>
            <person name="Goodfellow M."/>
        </authorList>
    </citation>
    <scope>NUCLEOTIDE SEQUENCE [LARGE SCALE GENOMIC DNA]</scope>
    <source>
        <strain evidence="7 8">DSM 42109</strain>
    </source>
</reference>
<dbReference type="InterPro" id="IPR012951">
    <property type="entry name" value="BBE"/>
</dbReference>
<dbReference type="InterPro" id="IPR050416">
    <property type="entry name" value="FAD-linked_Oxidoreductase"/>
</dbReference>
<protein>
    <submittedName>
        <fullName evidence="7">FAD-binding protein</fullName>
    </submittedName>
</protein>
<comment type="similarity">
    <text evidence="2">Belongs to the oxygen-dependent FAD-linked oxidoreductase family.</text>
</comment>
<evidence type="ECO:0000259" key="6">
    <source>
        <dbReference type="PROSITE" id="PS51387"/>
    </source>
</evidence>
<evidence type="ECO:0000256" key="5">
    <source>
        <dbReference type="ARBA" id="ARBA00023002"/>
    </source>
</evidence>
<dbReference type="EMBL" id="JANCPR020000047">
    <property type="protein sequence ID" value="MDJ1136878.1"/>
    <property type="molecule type" value="Genomic_DNA"/>
</dbReference>
<evidence type="ECO:0000256" key="4">
    <source>
        <dbReference type="ARBA" id="ARBA00022827"/>
    </source>
</evidence>
<dbReference type="InterPro" id="IPR016169">
    <property type="entry name" value="FAD-bd_PCMH_sub2"/>
</dbReference>
<dbReference type="RefSeq" id="WP_274047082.1">
    <property type="nucleotide sequence ID" value="NZ_JANCPR020000047.1"/>
</dbReference>
<evidence type="ECO:0000256" key="3">
    <source>
        <dbReference type="ARBA" id="ARBA00022630"/>
    </source>
</evidence>
<keyword evidence="5" id="KW-0560">Oxidoreductase</keyword>
<keyword evidence="4" id="KW-0274">FAD</keyword>
<dbReference type="PROSITE" id="PS51387">
    <property type="entry name" value="FAD_PCMH"/>
    <property type="match status" value="1"/>
</dbReference>
<dbReference type="PANTHER" id="PTHR42973">
    <property type="entry name" value="BINDING OXIDOREDUCTASE, PUTATIVE (AFU_ORTHOLOGUE AFUA_1G17690)-RELATED"/>
    <property type="match status" value="1"/>
</dbReference>
<dbReference type="Gene3D" id="3.30.465.10">
    <property type="match status" value="1"/>
</dbReference>
<organism evidence="7 8">
    <name type="scientific">Streptomyces iconiensis</name>
    <dbReference type="NCBI Taxonomy" id="1384038"/>
    <lineage>
        <taxon>Bacteria</taxon>
        <taxon>Bacillati</taxon>
        <taxon>Actinomycetota</taxon>
        <taxon>Actinomycetes</taxon>
        <taxon>Kitasatosporales</taxon>
        <taxon>Streptomycetaceae</taxon>
        <taxon>Streptomyces</taxon>
    </lineage>
</organism>
<dbReference type="Gene3D" id="3.40.462.20">
    <property type="match status" value="1"/>
</dbReference>
<dbReference type="SUPFAM" id="SSF56176">
    <property type="entry name" value="FAD-binding/transporter-associated domain-like"/>
    <property type="match status" value="1"/>
</dbReference>
<keyword evidence="8" id="KW-1185">Reference proteome</keyword>
<dbReference type="Pfam" id="PF01565">
    <property type="entry name" value="FAD_binding_4"/>
    <property type="match status" value="1"/>
</dbReference>
<dbReference type="Pfam" id="PF08031">
    <property type="entry name" value="BBE"/>
    <property type="match status" value="1"/>
</dbReference>